<dbReference type="RefSeq" id="WP_253653837.1">
    <property type="nucleotide sequence ID" value="NZ_BAAAOE010000001.1"/>
</dbReference>
<evidence type="ECO:0000313" key="3">
    <source>
        <dbReference type="EMBL" id="MCP2160277.1"/>
    </source>
</evidence>
<dbReference type="PANTHER" id="PTHR42305:SF1">
    <property type="entry name" value="MEMBRANE PROTEIN RV1733C-RELATED"/>
    <property type="match status" value="1"/>
</dbReference>
<comment type="caution">
    <text evidence="3">The sequence shown here is derived from an EMBL/GenBank/DDBJ whole genome shotgun (WGS) entry which is preliminary data.</text>
</comment>
<keyword evidence="2" id="KW-1133">Transmembrane helix</keyword>
<dbReference type="InterPro" id="IPR039708">
    <property type="entry name" value="MT1774/Rv1733c-like"/>
</dbReference>
<organism evidence="3 4">
    <name type="scientific">Williamsia serinedens</name>
    <dbReference type="NCBI Taxonomy" id="391736"/>
    <lineage>
        <taxon>Bacteria</taxon>
        <taxon>Bacillati</taxon>
        <taxon>Actinomycetota</taxon>
        <taxon>Actinomycetes</taxon>
        <taxon>Mycobacteriales</taxon>
        <taxon>Nocardiaceae</taxon>
        <taxon>Williamsia</taxon>
    </lineage>
</organism>
<dbReference type="PANTHER" id="PTHR42305">
    <property type="entry name" value="MEMBRANE PROTEIN RV1733C-RELATED"/>
    <property type="match status" value="1"/>
</dbReference>
<evidence type="ECO:0008006" key="5">
    <source>
        <dbReference type="Google" id="ProtNLM"/>
    </source>
</evidence>
<accession>A0ABT1GZ50</accession>
<dbReference type="Proteomes" id="UP001205740">
    <property type="component" value="Unassembled WGS sequence"/>
</dbReference>
<evidence type="ECO:0000313" key="4">
    <source>
        <dbReference type="Proteomes" id="UP001205740"/>
    </source>
</evidence>
<feature type="compositionally biased region" description="Basic residues" evidence="1">
    <location>
        <begin position="8"/>
        <end position="18"/>
    </location>
</feature>
<keyword evidence="2" id="KW-0472">Membrane</keyword>
<keyword evidence="2" id="KW-0812">Transmembrane</keyword>
<feature type="transmembrane region" description="Helical" evidence="2">
    <location>
        <begin position="152"/>
        <end position="176"/>
    </location>
</feature>
<gene>
    <name evidence="3" type="ORF">LX12_001456</name>
</gene>
<proteinExistence type="predicted"/>
<reference evidence="3 4" key="1">
    <citation type="submission" date="2022-06" db="EMBL/GenBank/DDBJ databases">
        <title>Genomic Encyclopedia of Archaeal and Bacterial Type Strains, Phase II (KMG-II): from individual species to whole genera.</title>
        <authorList>
            <person name="Goeker M."/>
        </authorList>
    </citation>
    <scope>NUCLEOTIDE SEQUENCE [LARGE SCALE GENOMIC DNA]</scope>
    <source>
        <strain evidence="3 4">DSM 45037</strain>
    </source>
</reference>
<dbReference type="EMBL" id="JAMTCG010000002">
    <property type="protein sequence ID" value="MCP2160277.1"/>
    <property type="molecule type" value="Genomic_DNA"/>
</dbReference>
<protein>
    <recommendedName>
        <fullName evidence="5">Transmembrane protein</fullName>
    </recommendedName>
</protein>
<feature type="region of interest" description="Disordered" evidence="1">
    <location>
        <begin position="1"/>
        <end position="23"/>
    </location>
</feature>
<sequence length="198" mass="21445">MSGDQRPSTRRVTSRRYAVRTDRGRRHPLERDIDIRERRLQLLLGFVGLLMLPLAIAPGIVIWASQDEAPAPVITMVNATTDTASPPSTPISSGLGRDDVNSVVAHWDFKGQRHTGRIAVPPGTDAGSKLLLTVDDTGEPTPPLPLRADSSVTGVAVAVVLVGLVIAVYLALRALITTRCDRSRMAAWDEDLARLLRS</sequence>
<evidence type="ECO:0000256" key="1">
    <source>
        <dbReference type="SAM" id="MobiDB-lite"/>
    </source>
</evidence>
<feature type="transmembrane region" description="Helical" evidence="2">
    <location>
        <begin position="42"/>
        <end position="64"/>
    </location>
</feature>
<name>A0ABT1GZ50_9NOCA</name>
<evidence type="ECO:0000256" key="2">
    <source>
        <dbReference type="SAM" id="Phobius"/>
    </source>
</evidence>
<keyword evidence="4" id="KW-1185">Reference proteome</keyword>